<evidence type="ECO:0000256" key="11">
    <source>
        <dbReference type="ARBA" id="ARBA00051245"/>
    </source>
</evidence>
<evidence type="ECO:0000256" key="12">
    <source>
        <dbReference type="PROSITE-ProRule" id="PRU00023"/>
    </source>
</evidence>
<evidence type="ECO:0000313" key="19">
    <source>
        <dbReference type="RefSeq" id="XP_013774828.1"/>
    </source>
</evidence>
<evidence type="ECO:0000256" key="6">
    <source>
        <dbReference type="ARBA" id="ARBA00022777"/>
    </source>
</evidence>
<dbReference type="PROSITE" id="PS50088">
    <property type="entry name" value="ANK_REPEAT"/>
    <property type="match status" value="3"/>
</dbReference>
<dbReference type="InterPro" id="IPR020635">
    <property type="entry name" value="Tyr_kinase_cat_dom"/>
</dbReference>
<keyword evidence="4 15" id="KW-0808">Transferase</keyword>
<evidence type="ECO:0000256" key="13">
    <source>
        <dbReference type="PROSITE-ProRule" id="PRU00191"/>
    </source>
</evidence>
<dbReference type="SMART" id="SM00248">
    <property type="entry name" value="ANK"/>
    <property type="match status" value="5"/>
</dbReference>
<keyword evidence="13" id="KW-0727">SH2 domain</keyword>
<dbReference type="PROSITE" id="PS50297">
    <property type="entry name" value="ANK_REP_REGION"/>
    <property type="match status" value="3"/>
</dbReference>
<dbReference type="InterPro" id="IPR002110">
    <property type="entry name" value="Ankyrin_rpt"/>
</dbReference>
<comment type="subcellular location">
    <subcellularLocation>
        <location evidence="1">Target cell membrane</location>
    </subcellularLocation>
</comment>
<keyword evidence="2" id="KW-0268">Exocytosis</keyword>
<dbReference type="Gene3D" id="1.25.40.20">
    <property type="entry name" value="Ankyrin repeat-containing domain"/>
    <property type="match status" value="2"/>
</dbReference>
<keyword evidence="8" id="KW-0800">Toxin</keyword>
<comment type="similarity">
    <text evidence="15">Belongs to the protein kinase superfamily. Tyr protein kinase family.</text>
</comment>
<evidence type="ECO:0000256" key="5">
    <source>
        <dbReference type="ARBA" id="ARBA00022741"/>
    </source>
</evidence>
<reference evidence="19 20" key="1">
    <citation type="submission" date="2025-05" db="UniProtKB">
        <authorList>
            <consortium name="RefSeq"/>
        </authorList>
    </citation>
    <scope>IDENTIFICATION</scope>
    <source>
        <tissue evidence="19 20">Muscle</tissue>
    </source>
</reference>
<dbReference type="Proteomes" id="UP000694941">
    <property type="component" value="Unplaced"/>
</dbReference>
<evidence type="ECO:0000259" key="16">
    <source>
        <dbReference type="PROSITE" id="PS50001"/>
    </source>
</evidence>
<dbReference type="InterPro" id="IPR000980">
    <property type="entry name" value="SH2"/>
</dbReference>
<feature type="domain" description="SH2" evidence="16">
    <location>
        <begin position="34"/>
        <end position="127"/>
    </location>
</feature>
<keyword evidence="9 15" id="KW-0829">Tyrosine-protein kinase</keyword>
<organism evidence="18 19">
    <name type="scientific">Limulus polyphemus</name>
    <name type="common">Atlantic horseshoe crab</name>
    <dbReference type="NCBI Taxonomy" id="6850"/>
    <lineage>
        <taxon>Eukaryota</taxon>
        <taxon>Metazoa</taxon>
        <taxon>Ecdysozoa</taxon>
        <taxon>Arthropoda</taxon>
        <taxon>Chelicerata</taxon>
        <taxon>Merostomata</taxon>
        <taxon>Xiphosura</taxon>
        <taxon>Limulidae</taxon>
        <taxon>Limulus</taxon>
    </lineage>
</organism>
<dbReference type="Pfam" id="PF12796">
    <property type="entry name" value="Ank_2"/>
    <property type="match status" value="1"/>
</dbReference>
<evidence type="ECO:0000256" key="9">
    <source>
        <dbReference type="ARBA" id="ARBA00023137"/>
    </source>
</evidence>
<dbReference type="GeneID" id="106459719"/>
<dbReference type="InterPro" id="IPR036860">
    <property type="entry name" value="SH2_dom_sf"/>
</dbReference>
<feature type="repeat" description="ANK" evidence="12">
    <location>
        <begin position="242"/>
        <end position="274"/>
    </location>
</feature>
<dbReference type="InterPro" id="IPR017441">
    <property type="entry name" value="Protein_kinase_ATP_BS"/>
</dbReference>
<evidence type="ECO:0000313" key="20">
    <source>
        <dbReference type="RefSeq" id="XP_022241954.1"/>
    </source>
</evidence>
<keyword evidence="5 14" id="KW-0547">Nucleotide-binding</keyword>
<evidence type="ECO:0000256" key="7">
    <source>
        <dbReference type="ARBA" id="ARBA00022840"/>
    </source>
</evidence>
<dbReference type="InterPro" id="IPR050198">
    <property type="entry name" value="Non-receptor_tyrosine_kinases"/>
</dbReference>
<dbReference type="Gene3D" id="1.10.510.10">
    <property type="entry name" value="Transferase(Phosphotransferase) domain 1"/>
    <property type="match status" value="1"/>
</dbReference>
<dbReference type="Pfam" id="PF13637">
    <property type="entry name" value="Ank_4"/>
    <property type="match status" value="1"/>
</dbReference>
<sequence length="737" mass="82911">MEPSEDEDKELQKVSPPPLLKSISRVSQDENIAWYHGKITRDAAEHILAINGGVEGQFLVRDSTTAVGDYVLSLISHGQPIHYQIRHHGEDAFFSIDEGPVMHGLEVLIDYYQKKADGLVTQLRVMCKAQPPPPDTRQHGRSNLLHRATQEGDVMVVGELLKSCYRSLDAKNQEGQSAMHLACINGNNEILDMLLDAGANVNIKDAKGLTPLHYACRLNHASTAKLLIEEGGANVQCRAIENGWVPLHEAANSGHLTVIQVLLEVGAPCYPRSNDNETPLEVALRNGHLDCVRFLENYTPYAPTTSRSEWFHPNLDREMATNMLQNKGSNDGVFLVRKSKRKPGVYVLSMMCNSQVFHYEIQRKGLFYFIDGGPYLESLEHVVEHYKRMTDGLPYQLVCPVPPSVTENNNSHVINEQQADVSIKYSPSEITHLQTPLRRTSNRLSSLPNLIRRDSLKLIGSPIGEGEFGSVLQGIWHSSSNKERHVAVKTLRDEHIHSGREEFIREVEVMVGLSHPCIVRLLGVCLGPPLMMIQELVPMGSMLDFLLDYPTEVNTEMELILWAGQISSGMKYLEKKHFVHRDLAARNILLASKQQIKITDFGLSRALRSENDYYTASTGGKWPVKWYAPESIMYGTFSNKSDVWSYGVTLWEMFSFGANPYDNMTGSEVLQLLNKGERLPKPEKCPHSIFSIMQQCWATLSSDRPSFSLLYKNFITNDEYSAIRDLILVCDVEPITV</sequence>
<dbReference type="Pfam" id="PF07714">
    <property type="entry name" value="PK_Tyr_Ser-Thr"/>
    <property type="match status" value="1"/>
</dbReference>
<dbReference type="InterPro" id="IPR011009">
    <property type="entry name" value="Kinase-like_dom_sf"/>
</dbReference>
<evidence type="ECO:0000256" key="3">
    <source>
        <dbReference type="ARBA" id="ARBA00022537"/>
    </source>
</evidence>
<evidence type="ECO:0000256" key="15">
    <source>
        <dbReference type="RuleBase" id="RU362096"/>
    </source>
</evidence>
<dbReference type="InterPro" id="IPR001245">
    <property type="entry name" value="Ser-Thr/Tyr_kinase_cat_dom"/>
</dbReference>
<evidence type="ECO:0000256" key="4">
    <source>
        <dbReference type="ARBA" id="ARBA00022679"/>
    </source>
</evidence>
<dbReference type="PROSITE" id="PS50011">
    <property type="entry name" value="PROTEIN_KINASE_DOM"/>
    <property type="match status" value="1"/>
</dbReference>
<dbReference type="Gene3D" id="3.30.200.20">
    <property type="entry name" value="Phosphorylase Kinase, domain 1"/>
    <property type="match status" value="1"/>
</dbReference>
<evidence type="ECO:0000259" key="17">
    <source>
        <dbReference type="PROSITE" id="PS50011"/>
    </source>
</evidence>
<keyword evidence="10" id="KW-0472">Membrane</keyword>
<proteinExistence type="inferred from homology"/>
<keyword evidence="6 15" id="KW-0418">Kinase</keyword>
<keyword evidence="3" id="KW-1052">Target cell membrane</keyword>
<feature type="repeat" description="ANK" evidence="12">
    <location>
        <begin position="174"/>
        <end position="206"/>
    </location>
</feature>
<feature type="domain" description="Protein kinase" evidence="17">
    <location>
        <begin position="457"/>
        <end position="721"/>
    </location>
</feature>
<dbReference type="PRINTS" id="PR00109">
    <property type="entry name" value="TYRKINASE"/>
</dbReference>
<keyword evidence="7 14" id="KW-0067">ATP-binding</keyword>
<dbReference type="SUPFAM" id="SSF48403">
    <property type="entry name" value="Ankyrin repeat"/>
    <property type="match status" value="1"/>
</dbReference>
<feature type="domain" description="SH2" evidence="16">
    <location>
        <begin position="310"/>
        <end position="401"/>
    </location>
</feature>
<dbReference type="Pfam" id="PF00017">
    <property type="entry name" value="SH2"/>
    <property type="match status" value="2"/>
</dbReference>
<keyword evidence="12" id="KW-0040">ANK repeat</keyword>
<dbReference type="InterPro" id="IPR000719">
    <property type="entry name" value="Prot_kinase_dom"/>
</dbReference>
<protein>
    <recommendedName>
        <fullName evidence="15">Tyrosine-protein kinase</fullName>
        <ecNumber evidence="15">2.7.10.2</ecNumber>
    </recommendedName>
</protein>
<evidence type="ECO:0000256" key="10">
    <source>
        <dbReference type="ARBA" id="ARBA00023298"/>
    </source>
</evidence>
<keyword evidence="18" id="KW-1185">Reference proteome</keyword>
<name>A0ABM1B4S9_LIMPO</name>
<dbReference type="RefSeq" id="XP_022241954.1">
    <property type="nucleotide sequence ID" value="XM_022386246.1"/>
</dbReference>
<dbReference type="SMART" id="SM00219">
    <property type="entry name" value="TyrKc"/>
    <property type="match status" value="1"/>
</dbReference>
<evidence type="ECO:0000256" key="14">
    <source>
        <dbReference type="PROSITE-ProRule" id="PRU10141"/>
    </source>
</evidence>
<evidence type="ECO:0000256" key="2">
    <source>
        <dbReference type="ARBA" id="ARBA00022483"/>
    </source>
</evidence>
<dbReference type="PROSITE" id="PS50001">
    <property type="entry name" value="SH2"/>
    <property type="match status" value="2"/>
</dbReference>
<dbReference type="EC" id="2.7.10.2" evidence="15"/>
<gene>
    <name evidence="19 20" type="primary">LOC106459719</name>
</gene>
<dbReference type="SUPFAM" id="SSF55550">
    <property type="entry name" value="SH2 domain"/>
    <property type="match status" value="2"/>
</dbReference>
<keyword evidence="8" id="KW-0528">Neurotoxin</keyword>
<dbReference type="Gene3D" id="3.30.505.10">
    <property type="entry name" value="SH2 domain"/>
    <property type="match status" value="2"/>
</dbReference>
<dbReference type="SUPFAM" id="SSF56112">
    <property type="entry name" value="Protein kinase-like (PK-like)"/>
    <property type="match status" value="1"/>
</dbReference>
<evidence type="ECO:0000313" key="18">
    <source>
        <dbReference type="Proteomes" id="UP000694941"/>
    </source>
</evidence>
<dbReference type="SMART" id="SM00252">
    <property type="entry name" value="SH2"/>
    <property type="match status" value="2"/>
</dbReference>
<accession>A0ABM1B4S9</accession>
<keyword evidence="10" id="KW-1053">Target membrane</keyword>
<keyword evidence="8" id="KW-0638">Presynaptic neurotoxin</keyword>
<dbReference type="InterPro" id="IPR036770">
    <property type="entry name" value="Ankyrin_rpt-contain_sf"/>
</dbReference>
<evidence type="ECO:0000256" key="1">
    <source>
        <dbReference type="ARBA" id="ARBA00004175"/>
    </source>
</evidence>
<dbReference type="PROSITE" id="PS00109">
    <property type="entry name" value="PROTEIN_KINASE_TYR"/>
    <property type="match status" value="1"/>
</dbReference>
<dbReference type="InterPro" id="IPR008266">
    <property type="entry name" value="Tyr_kinase_AS"/>
</dbReference>
<feature type="repeat" description="ANK" evidence="12">
    <location>
        <begin position="207"/>
        <end position="231"/>
    </location>
</feature>
<comment type="catalytic activity">
    <reaction evidence="11 15">
        <text>L-tyrosyl-[protein] + ATP = O-phospho-L-tyrosyl-[protein] + ADP + H(+)</text>
        <dbReference type="Rhea" id="RHEA:10596"/>
        <dbReference type="Rhea" id="RHEA-COMP:10136"/>
        <dbReference type="Rhea" id="RHEA-COMP:20101"/>
        <dbReference type="ChEBI" id="CHEBI:15378"/>
        <dbReference type="ChEBI" id="CHEBI:30616"/>
        <dbReference type="ChEBI" id="CHEBI:46858"/>
        <dbReference type="ChEBI" id="CHEBI:61978"/>
        <dbReference type="ChEBI" id="CHEBI:456216"/>
        <dbReference type="EC" id="2.7.10.2"/>
    </reaction>
</comment>
<dbReference type="PRINTS" id="PR00401">
    <property type="entry name" value="SH2DOMAIN"/>
</dbReference>
<dbReference type="PROSITE" id="PS00107">
    <property type="entry name" value="PROTEIN_KINASE_ATP"/>
    <property type="match status" value="1"/>
</dbReference>
<dbReference type="PANTHER" id="PTHR24418">
    <property type="entry name" value="TYROSINE-PROTEIN KINASE"/>
    <property type="match status" value="1"/>
</dbReference>
<evidence type="ECO:0000256" key="8">
    <source>
        <dbReference type="ARBA" id="ARBA00023028"/>
    </source>
</evidence>
<feature type="binding site" evidence="14">
    <location>
        <position position="489"/>
    </location>
    <ligand>
        <name>ATP</name>
        <dbReference type="ChEBI" id="CHEBI:30616"/>
    </ligand>
</feature>
<dbReference type="RefSeq" id="XP_013774828.1">
    <property type="nucleotide sequence ID" value="XM_013919374.2"/>
</dbReference>